<dbReference type="InterPro" id="IPR009057">
    <property type="entry name" value="Homeodomain-like_sf"/>
</dbReference>
<dbReference type="PROSITE" id="PS50977">
    <property type="entry name" value="HTH_TETR_2"/>
    <property type="match status" value="1"/>
</dbReference>
<evidence type="ECO:0000256" key="2">
    <source>
        <dbReference type="ARBA" id="ARBA00023125"/>
    </source>
</evidence>
<dbReference type="OrthoDB" id="270177at2"/>
<protein>
    <submittedName>
        <fullName evidence="6">TetR family transcriptional regulator</fullName>
    </submittedName>
</protein>
<name>A0A0B5FF67_9BACT</name>
<dbReference type="InterPro" id="IPR001647">
    <property type="entry name" value="HTH_TetR"/>
</dbReference>
<dbReference type="EMBL" id="CP010311">
    <property type="protein sequence ID" value="AJF06792.1"/>
    <property type="molecule type" value="Genomic_DNA"/>
</dbReference>
<dbReference type="STRING" id="483547.GSUB_09870"/>
<gene>
    <name evidence="6" type="ORF">GSUB_09870</name>
</gene>
<feature type="DNA-binding region" description="H-T-H motif" evidence="4">
    <location>
        <begin position="37"/>
        <end position="56"/>
    </location>
</feature>
<dbReference type="PANTHER" id="PTHR30055">
    <property type="entry name" value="HTH-TYPE TRANSCRIPTIONAL REGULATOR RUTR"/>
    <property type="match status" value="1"/>
</dbReference>
<keyword evidence="3" id="KW-0804">Transcription</keyword>
<dbReference type="SUPFAM" id="SSF48498">
    <property type="entry name" value="Tetracyclin repressor-like, C-terminal domain"/>
    <property type="match status" value="1"/>
</dbReference>
<dbReference type="GO" id="GO:0000976">
    <property type="term" value="F:transcription cis-regulatory region binding"/>
    <property type="evidence" value="ECO:0007669"/>
    <property type="project" value="TreeGrafter"/>
</dbReference>
<evidence type="ECO:0000313" key="6">
    <source>
        <dbReference type="EMBL" id="AJF06792.1"/>
    </source>
</evidence>
<evidence type="ECO:0000256" key="1">
    <source>
        <dbReference type="ARBA" id="ARBA00023015"/>
    </source>
</evidence>
<evidence type="ECO:0000259" key="5">
    <source>
        <dbReference type="PROSITE" id="PS50977"/>
    </source>
</evidence>
<dbReference type="KEGG" id="gsb:GSUB_09870"/>
<keyword evidence="1" id="KW-0805">Transcription regulation</keyword>
<dbReference type="PRINTS" id="PR00455">
    <property type="entry name" value="HTHTETR"/>
</dbReference>
<dbReference type="InterPro" id="IPR050109">
    <property type="entry name" value="HTH-type_TetR-like_transc_reg"/>
</dbReference>
<evidence type="ECO:0000256" key="3">
    <source>
        <dbReference type="ARBA" id="ARBA00023163"/>
    </source>
</evidence>
<dbReference type="Proteomes" id="UP000035036">
    <property type="component" value="Chromosome"/>
</dbReference>
<reference evidence="6 7" key="1">
    <citation type="journal article" date="2015" name="Genome Announc.">
        <title>Genomes of Geoalkalibacter ferrihydriticus Z-0531T and Geoalkalibacter subterraneus Red1T, Two Haloalkaliphilic Metal-Reducing Deltaproteobacteria.</title>
        <authorList>
            <person name="Badalamenti J.P."/>
            <person name="Krajmalnik-Brown R."/>
            <person name="Torres C.I."/>
            <person name="Bond D.R."/>
        </authorList>
    </citation>
    <scope>NUCLEOTIDE SEQUENCE [LARGE SCALE GENOMIC DNA]</scope>
    <source>
        <strain evidence="6 7">Red1</strain>
    </source>
</reference>
<dbReference type="GO" id="GO:0003700">
    <property type="term" value="F:DNA-binding transcription factor activity"/>
    <property type="evidence" value="ECO:0007669"/>
    <property type="project" value="TreeGrafter"/>
</dbReference>
<dbReference type="AlphaFoldDB" id="A0A0B5FF67"/>
<keyword evidence="7" id="KW-1185">Reference proteome</keyword>
<dbReference type="RefSeq" id="WP_011367006.1">
    <property type="nucleotide sequence ID" value="NZ_CP010311.1"/>
</dbReference>
<dbReference type="InterPro" id="IPR036271">
    <property type="entry name" value="Tet_transcr_reg_TetR-rel_C_sf"/>
</dbReference>
<organism evidence="6 7">
    <name type="scientific">Geoalkalibacter subterraneus</name>
    <dbReference type="NCBI Taxonomy" id="483547"/>
    <lineage>
        <taxon>Bacteria</taxon>
        <taxon>Pseudomonadati</taxon>
        <taxon>Thermodesulfobacteriota</taxon>
        <taxon>Desulfuromonadia</taxon>
        <taxon>Desulfuromonadales</taxon>
        <taxon>Geoalkalibacteraceae</taxon>
        <taxon>Geoalkalibacter</taxon>
    </lineage>
</organism>
<proteinExistence type="predicted"/>
<evidence type="ECO:0000313" key="7">
    <source>
        <dbReference type="Proteomes" id="UP000035036"/>
    </source>
</evidence>
<accession>A0A0B5FF67</accession>
<dbReference type="Gene3D" id="1.10.357.10">
    <property type="entry name" value="Tetracycline Repressor, domain 2"/>
    <property type="match status" value="1"/>
</dbReference>
<feature type="domain" description="HTH tetR-type" evidence="5">
    <location>
        <begin position="14"/>
        <end position="74"/>
    </location>
</feature>
<keyword evidence="2 4" id="KW-0238">DNA-binding</keyword>
<dbReference type="HOGENOM" id="CLU_069356_12_2_7"/>
<dbReference type="PANTHER" id="PTHR30055:SF234">
    <property type="entry name" value="HTH-TYPE TRANSCRIPTIONAL REGULATOR BETI"/>
    <property type="match status" value="1"/>
</dbReference>
<dbReference type="Gene3D" id="1.10.10.60">
    <property type="entry name" value="Homeodomain-like"/>
    <property type="match status" value="1"/>
</dbReference>
<evidence type="ECO:0000256" key="4">
    <source>
        <dbReference type="PROSITE-ProRule" id="PRU00335"/>
    </source>
</evidence>
<dbReference type="SUPFAM" id="SSF46689">
    <property type="entry name" value="Homeodomain-like"/>
    <property type="match status" value="1"/>
</dbReference>
<sequence>MQDEKLPRREREKRRHRRQMLAAALELFSKKGYHNVSMHEIAERAEFAIGTLYKFFKNKEHLYKALMMEKAAEYHHTLSGVLSREGDVLTILKDYISAKAGIFADDVATLRLYFAETRGASFNIKAGLDQDIRKLYDELVEQLASTLEKGIRKNVLRDLNPYYMAVALEGITNAFLFCWLEDPERHSYKANAPVISDMFLKGVMAE</sequence>
<dbReference type="Pfam" id="PF00440">
    <property type="entry name" value="TetR_N"/>
    <property type="match status" value="1"/>
</dbReference>